<keyword evidence="3" id="KW-1185">Reference proteome</keyword>
<dbReference type="EMBL" id="CAJVPS010015704">
    <property type="protein sequence ID" value="CAG8687272.1"/>
    <property type="molecule type" value="Genomic_DNA"/>
</dbReference>
<proteinExistence type="predicted"/>
<feature type="non-terminal residue" evidence="2">
    <location>
        <position position="343"/>
    </location>
</feature>
<evidence type="ECO:0000313" key="2">
    <source>
        <dbReference type="EMBL" id="CAG8687272.1"/>
    </source>
</evidence>
<evidence type="ECO:0000313" key="3">
    <source>
        <dbReference type="Proteomes" id="UP000789508"/>
    </source>
</evidence>
<keyword evidence="1" id="KW-0812">Transmembrane</keyword>
<name>A0A9N9ES80_9GLOM</name>
<comment type="caution">
    <text evidence="2">The sequence shown here is derived from an EMBL/GenBank/DDBJ whole genome shotgun (WGS) entry which is preliminary data.</text>
</comment>
<reference evidence="2" key="1">
    <citation type="submission" date="2021-06" db="EMBL/GenBank/DDBJ databases">
        <authorList>
            <person name="Kallberg Y."/>
            <person name="Tangrot J."/>
            <person name="Rosling A."/>
        </authorList>
    </citation>
    <scope>NUCLEOTIDE SEQUENCE</scope>
    <source>
        <strain evidence="2">FL130A</strain>
    </source>
</reference>
<dbReference type="OrthoDB" id="2323071at2759"/>
<feature type="transmembrane region" description="Helical" evidence="1">
    <location>
        <begin position="231"/>
        <end position="254"/>
    </location>
</feature>
<keyword evidence="1" id="KW-1133">Transmembrane helix</keyword>
<evidence type="ECO:0000256" key="1">
    <source>
        <dbReference type="SAM" id="Phobius"/>
    </source>
</evidence>
<feature type="transmembrane region" description="Helical" evidence="1">
    <location>
        <begin position="260"/>
        <end position="280"/>
    </location>
</feature>
<keyword evidence="1" id="KW-0472">Membrane</keyword>
<organism evidence="2 3">
    <name type="scientific">Ambispora leptoticha</name>
    <dbReference type="NCBI Taxonomy" id="144679"/>
    <lineage>
        <taxon>Eukaryota</taxon>
        <taxon>Fungi</taxon>
        <taxon>Fungi incertae sedis</taxon>
        <taxon>Mucoromycota</taxon>
        <taxon>Glomeromycotina</taxon>
        <taxon>Glomeromycetes</taxon>
        <taxon>Archaeosporales</taxon>
        <taxon>Ambisporaceae</taxon>
        <taxon>Ambispora</taxon>
    </lineage>
</organism>
<gene>
    <name evidence="2" type="ORF">ALEPTO_LOCUS11084</name>
</gene>
<dbReference type="AlphaFoldDB" id="A0A9N9ES80"/>
<accession>A0A9N9ES80</accession>
<protein>
    <submittedName>
        <fullName evidence="2">8483_t:CDS:1</fullName>
    </submittedName>
</protein>
<dbReference type="Proteomes" id="UP000789508">
    <property type="component" value="Unassembled WGS sequence"/>
</dbReference>
<sequence length="343" mass="38770">KAASHFIYLMELLPTYISFHNGKFKIASTTRELDYILGCSSTETLADFLSDNSPTNERPIKPVATTEIFGMVGRLFAREDGKTFILFRAAVKSIVNVEWIQQIVNTFNTLLDYKRRGKGNSPIAHKVWPVALAILAATCSFHFLQNDYAQVGNNPLTDDQKKRSKEKLTDLRNILEKICKNLRGKQIEDFNGNLGVLQTCLEKFEPFVSEMNSLLESKIQSLNEDKERLEIICGVTTISAVLFAGTLGAYWKLLSITKKVVGSGIVVCGSLCPAHLVILLRKMIDEHDRMHETVKSLTDFLSEIRASINEIDIDQIEDEIKLLLDQFKKFQDKIGEYETKISL</sequence>